<reference evidence="5" key="1">
    <citation type="journal article" date="2020" name="Stud. Mycol.">
        <title>101 Dothideomycetes genomes: a test case for predicting lifestyles and emergence of pathogens.</title>
        <authorList>
            <person name="Haridas S."/>
            <person name="Albert R."/>
            <person name="Binder M."/>
            <person name="Bloem J."/>
            <person name="Labutti K."/>
            <person name="Salamov A."/>
            <person name="Andreopoulos B."/>
            <person name="Baker S."/>
            <person name="Barry K."/>
            <person name="Bills G."/>
            <person name="Bluhm B."/>
            <person name="Cannon C."/>
            <person name="Castanera R."/>
            <person name="Culley D."/>
            <person name="Daum C."/>
            <person name="Ezra D."/>
            <person name="Gonzalez J."/>
            <person name="Henrissat B."/>
            <person name="Kuo A."/>
            <person name="Liang C."/>
            <person name="Lipzen A."/>
            <person name="Lutzoni F."/>
            <person name="Magnuson J."/>
            <person name="Mondo S."/>
            <person name="Nolan M."/>
            <person name="Ohm R."/>
            <person name="Pangilinan J."/>
            <person name="Park H.-J."/>
            <person name="Ramirez L."/>
            <person name="Alfaro M."/>
            <person name="Sun H."/>
            <person name="Tritt A."/>
            <person name="Yoshinaga Y."/>
            <person name="Zwiers L.-H."/>
            <person name="Turgeon B."/>
            <person name="Goodwin S."/>
            <person name="Spatafora J."/>
            <person name="Crous P."/>
            <person name="Grigoriev I."/>
        </authorList>
    </citation>
    <scope>NUCLEOTIDE SEQUENCE</scope>
    <source>
        <strain evidence="5">ATCC 36951</strain>
    </source>
</reference>
<dbReference type="InterPro" id="IPR019819">
    <property type="entry name" value="Carboxylesterase_B_CS"/>
</dbReference>
<accession>A0A6A6CV12</accession>
<dbReference type="AlphaFoldDB" id="A0A6A6CV12"/>
<proteinExistence type="inferred from homology"/>
<dbReference type="EMBL" id="ML993584">
    <property type="protein sequence ID" value="KAF2170885.1"/>
    <property type="molecule type" value="Genomic_DNA"/>
</dbReference>
<evidence type="ECO:0000256" key="2">
    <source>
        <dbReference type="ARBA" id="ARBA00022801"/>
    </source>
</evidence>
<evidence type="ECO:0000259" key="4">
    <source>
        <dbReference type="Pfam" id="PF00135"/>
    </source>
</evidence>
<dbReference type="InterPro" id="IPR002018">
    <property type="entry name" value="CarbesteraseB"/>
</dbReference>
<dbReference type="Pfam" id="PF00135">
    <property type="entry name" value="COesterase"/>
    <property type="match status" value="1"/>
</dbReference>
<dbReference type="PROSITE" id="PS00122">
    <property type="entry name" value="CARBOXYLESTERASE_B_1"/>
    <property type="match status" value="1"/>
</dbReference>
<evidence type="ECO:0000256" key="1">
    <source>
        <dbReference type="ARBA" id="ARBA00005964"/>
    </source>
</evidence>
<keyword evidence="3" id="KW-0732">Signal</keyword>
<feature type="signal peptide" evidence="3">
    <location>
        <begin position="1"/>
        <end position="20"/>
    </location>
</feature>
<keyword evidence="6" id="KW-1185">Reference proteome</keyword>
<feature type="chain" id="PRO_5025715932" description="Carboxylic ester hydrolase" evidence="3">
    <location>
        <begin position="21"/>
        <end position="615"/>
    </location>
</feature>
<evidence type="ECO:0000313" key="5">
    <source>
        <dbReference type="EMBL" id="KAF2170885.1"/>
    </source>
</evidence>
<organism evidence="5 6">
    <name type="scientific">Zasmidium cellare ATCC 36951</name>
    <dbReference type="NCBI Taxonomy" id="1080233"/>
    <lineage>
        <taxon>Eukaryota</taxon>
        <taxon>Fungi</taxon>
        <taxon>Dikarya</taxon>
        <taxon>Ascomycota</taxon>
        <taxon>Pezizomycotina</taxon>
        <taxon>Dothideomycetes</taxon>
        <taxon>Dothideomycetidae</taxon>
        <taxon>Mycosphaerellales</taxon>
        <taxon>Mycosphaerellaceae</taxon>
        <taxon>Zasmidium</taxon>
    </lineage>
</organism>
<dbReference type="RefSeq" id="XP_033671774.1">
    <property type="nucleotide sequence ID" value="XM_033804677.1"/>
</dbReference>
<dbReference type="PROSITE" id="PS00941">
    <property type="entry name" value="CARBOXYLESTERASE_B_2"/>
    <property type="match status" value="1"/>
</dbReference>
<dbReference type="SUPFAM" id="SSF53474">
    <property type="entry name" value="alpha/beta-Hydrolases"/>
    <property type="match status" value="1"/>
</dbReference>
<dbReference type="GeneID" id="54557949"/>
<protein>
    <recommendedName>
        <fullName evidence="3">Carboxylic ester hydrolase</fullName>
        <ecNumber evidence="3">3.1.1.-</ecNumber>
    </recommendedName>
</protein>
<dbReference type="GO" id="GO:0016787">
    <property type="term" value="F:hydrolase activity"/>
    <property type="evidence" value="ECO:0007669"/>
    <property type="project" value="UniProtKB-KW"/>
</dbReference>
<evidence type="ECO:0000313" key="6">
    <source>
        <dbReference type="Proteomes" id="UP000799537"/>
    </source>
</evidence>
<dbReference type="InterPro" id="IPR029058">
    <property type="entry name" value="AB_hydrolase_fold"/>
</dbReference>
<feature type="domain" description="Carboxylesterase type B" evidence="4">
    <location>
        <begin position="41"/>
        <end position="545"/>
    </location>
</feature>
<comment type="similarity">
    <text evidence="1 3">Belongs to the type-B carboxylesterase/lipase family.</text>
</comment>
<dbReference type="Proteomes" id="UP000799537">
    <property type="component" value="Unassembled WGS sequence"/>
</dbReference>
<name>A0A6A6CV12_ZASCE</name>
<dbReference type="InterPro" id="IPR019826">
    <property type="entry name" value="Carboxylesterase_B_AS"/>
</dbReference>
<sequence length="615" mass="66758">MHHMSSLTTLLCLSAATVHASPQWHRPPPPPHHNNSSPLLVDLGYAQYQGFQETTDTRMNAWMGIRYAAPPTGSQRWRPPQSPRSNRSTIIQADTAPPRCPQSFQSPVSPDLSYTGDEDCLFLNVFAPEGAKNLPVFFNIHGGGYGAGAAAGQFDQLTQVNDYGFVSVAIQYRLESFGFLASTAVQNDGTANAGLLDQHFALQWVQQHISKFGGDPRRVTIAGQSAGAGSVEMQALAYGGRDGTKYFDKGIAASPYTPVLYHYNDPVPEQHYLKLAQEAGCYNGSTTVRRDADRTILRCLRNVDSATLQTANFNVGGGINYGSWAFVPAVVDGGFIQDLPSNQLVAGRVNGRVVLTSHNSNEGAEFVDPTIKTASDFDNWLLSEYPDLTQRDIDQINNVYYPYKDESDVPFATCGNCGGPNAINVGTFATGHQQRAIEFYSEATFDCPSYWLAGSYSGRGKSGYKYIFSIPSGKHGLDQVAESLIDYPNGLVANIGGDLHAALTTAWGNFIKTGNPSISNLLANGNSTGDTSPNPASHWPEFTFNGRNSWQAINLNNTGGVLYYPFTQVSGLPSPAQYMDPGLMNNFTQVNGYTWEGGIGRRCDFLRSIGSRIPV</sequence>
<gene>
    <name evidence="5" type="ORF">M409DRAFT_18857</name>
</gene>
<dbReference type="OrthoDB" id="408631at2759"/>
<dbReference type="Gene3D" id="3.40.50.1820">
    <property type="entry name" value="alpha/beta hydrolase"/>
    <property type="match status" value="1"/>
</dbReference>
<dbReference type="EC" id="3.1.1.-" evidence="3"/>
<evidence type="ECO:0000256" key="3">
    <source>
        <dbReference type="RuleBase" id="RU361235"/>
    </source>
</evidence>
<dbReference type="InterPro" id="IPR050309">
    <property type="entry name" value="Type-B_Carboxylest/Lipase"/>
</dbReference>
<dbReference type="PANTHER" id="PTHR11559">
    <property type="entry name" value="CARBOXYLESTERASE"/>
    <property type="match status" value="1"/>
</dbReference>
<keyword evidence="2 3" id="KW-0378">Hydrolase</keyword>